<feature type="transmembrane region" description="Helical" evidence="9">
    <location>
        <begin position="297"/>
        <end position="318"/>
    </location>
</feature>
<dbReference type="SUPFAM" id="SSF90123">
    <property type="entry name" value="ABC transporter transmembrane region"/>
    <property type="match status" value="1"/>
</dbReference>
<dbReference type="InterPro" id="IPR003593">
    <property type="entry name" value="AAA+_ATPase"/>
</dbReference>
<dbReference type="Gene3D" id="3.40.50.300">
    <property type="entry name" value="P-loop containing nucleotide triphosphate hydrolases"/>
    <property type="match status" value="1"/>
</dbReference>
<keyword evidence="5" id="KW-0547">Nucleotide-binding</keyword>
<dbReference type="PANTHER" id="PTHR43394">
    <property type="entry name" value="ATP-DEPENDENT PERMEASE MDL1, MITOCHONDRIAL"/>
    <property type="match status" value="1"/>
</dbReference>
<feature type="transmembrane region" description="Helical" evidence="9">
    <location>
        <begin position="72"/>
        <end position="94"/>
    </location>
</feature>
<keyword evidence="4 9" id="KW-0812">Transmembrane</keyword>
<dbReference type="FunFam" id="3.40.50.300:FF:000221">
    <property type="entry name" value="Multidrug ABC transporter ATP-binding protein"/>
    <property type="match status" value="1"/>
</dbReference>
<evidence type="ECO:0000256" key="4">
    <source>
        <dbReference type="ARBA" id="ARBA00022692"/>
    </source>
</evidence>
<sequence length="600" mass="64916">MASPLRRLDADLWRYRWTLGPGLLCALASALFTLFIPGLVREAIDAIPRMVAVQGYAAGTAAGAALGAEFRWALVLLGLMILGLALLSGLFMFLMRRLVVVASRNIEYDLRNRLYAHLQTLSGSFYHRFATGDVMTRATSDIEKVRRYVGPALMYLSRAVAAIVMALAFMLAISPTLTFWAVLPMPVLAVSVFFVSKLVHVRTDRQQTSYSGLTSRVQEALSGIRVVKAYTQEETWGRRIDDASEDYQDKALDLAKVDAAFRPVLMILIGLSTVLVVGVGGRLVIAGELSLGNIAEFIIYVANLTWPVASFGYVVSMIQQASASMARIAEILDTEPGVADDAQRIAEVDDVAGRLTFDDVTYRYTPGGPAVLDAVSFDVPAGTSVGIVGRTGSGKSTLVELIPRLMDPTEGTVRVDGRDLREIPLHTLRAAIGYVPQEVFLFSDTVGNNIAFGVPDSEAAEITEAAREADLLANVEDFPKGFETRVGERGITLSGGQKQRTAIARALIRRAPILLFDDALSAVDTRTEATILENLRAQFGQRTVVVVSHRVSAVQDADQILVLDEGRVAERGSHAELVAAGGAYATLVRKQQLEAELEGA</sequence>
<comment type="caution">
    <text evidence="12">The sequence shown here is derived from an EMBL/GenBank/DDBJ whole genome shotgun (WGS) entry which is preliminary data.</text>
</comment>
<comment type="subcellular location">
    <subcellularLocation>
        <location evidence="1">Cell membrane</location>
        <topology evidence="1">Multi-pass membrane protein</topology>
    </subcellularLocation>
</comment>
<dbReference type="GO" id="GO:0005886">
    <property type="term" value="C:plasma membrane"/>
    <property type="evidence" value="ECO:0007669"/>
    <property type="project" value="UniProtKB-SubCell"/>
</dbReference>
<dbReference type="AlphaFoldDB" id="A0A271J5U2"/>
<accession>A0A271J5U2</accession>
<dbReference type="GO" id="GO:0015421">
    <property type="term" value="F:ABC-type oligopeptide transporter activity"/>
    <property type="evidence" value="ECO:0007669"/>
    <property type="project" value="TreeGrafter"/>
</dbReference>
<dbReference type="Proteomes" id="UP000216339">
    <property type="component" value="Unassembled WGS sequence"/>
</dbReference>
<evidence type="ECO:0000259" key="10">
    <source>
        <dbReference type="PROSITE" id="PS50893"/>
    </source>
</evidence>
<feature type="transmembrane region" description="Helical" evidence="9">
    <location>
        <begin position="179"/>
        <end position="199"/>
    </location>
</feature>
<dbReference type="GO" id="GO:0016887">
    <property type="term" value="F:ATP hydrolysis activity"/>
    <property type="evidence" value="ECO:0007669"/>
    <property type="project" value="InterPro"/>
</dbReference>
<keyword evidence="8 9" id="KW-0472">Membrane</keyword>
<feature type="transmembrane region" description="Helical" evidence="9">
    <location>
        <begin position="152"/>
        <end position="173"/>
    </location>
</feature>
<dbReference type="RefSeq" id="WP_095512011.1">
    <property type="nucleotide sequence ID" value="NZ_MQWD01000001.1"/>
</dbReference>
<dbReference type="InterPro" id="IPR027417">
    <property type="entry name" value="P-loop_NTPase"/>
</dbReference>
<reference evidence="12 13" key="1">
    <citation type="submission" date="2016-11" db="EMBL/GenBank/DDBJ databases">
        <title>Study of marine rhodopsin-containing bacteria.</title>
        <authorList>
            <person name="Yoshizawa S."/>
            <person name="Kumagai Y."/>
            <person name="Kogure K."/>
        </authorList>
    </citation>
    <scope>NUCLEOTIDE SEQUENCE [LARGE SCALE GENOMIC DNA]</scope>
    <source>
        <strain evidence="12 13">SAORIC-28</strain>
    </source>
</reference>
<dbReference type="InterPro" id="IPR003439">
    <property type="entry name" value="ABC_transporter-like_ATP-bd"/>
</dbReference>
<dbReference type="InterPro" id="IPR039421">
    <property type="entry name" value="Type_1_exporter"/>
</dbReference>
<dbReference type="CDD" id="cd18541">
    <property type="entry name" value="ABC_6TM_TmrB_like"/>
    <property type="match status" value="1"/>
</dbReference>
<dbReference type="Gene3D" id="1.20.1560.10">
    <property type="entry name" value="ABC transporter type 1, transmembrane domain"/>
    <property type="match status" value="1"/>
</dbReference>
<dbReference type="EMBL" id="MQWD01000001">
    <property type="protein sequence ID" value="PAP78325.1"/>
    <property type="molecule type" value="Genomic_DNA"/>
</dbReference>
<evidence type="ECO:0000256" key="6">
    <source>
        <dbReference type="ARBA" id="ARBA00022840"/>
    </source>
</evidence>
<evidence type="ECO:0000256" key="5">
    <source>
        <dbReference type="ARBA" id="ARBA00022741"/>
    </source>
</evidence>
<keyword evidence="7 9" id="KW-1133">Transmembrane helix</keyword>
<evidence type="ECO:0000256" key="7">
    <source>
        <dbReference type="ARBA" id="ARBA00022989"/>
    </source>
</evidence>
<evidence type="ECO:0000256" key="9">
    <source>
        <dbReference type="SAM" id="Phobius"/>
    </source>
</evidence>
<evidence type="ECO:0000259" key="11">
    <source>
        <dbReference type="PROSITE" id="PS50929"/>
    </source>
</evidence>
<dbReference type="SUPFAM" id="SSF52540">
    <property type="entry name" value="P-loop containing nucleoside triphosphate hydrolases"/>
    <property type="match status" value="1"/>
</dbReference>
<evidence type="ECO:0000256" key="1">
    <source>
        <dbReference type="ARBA" id="ARBA00004651"/>
    </source>
</evidence>
<dbReference type="GO" id="GO:0005524">
    <property type="term" value="F:ATP binding"/>
    <property type="evidence" value="ECO:0007669"/>
    <property type="project" value="UniProtKB-KW"/>
</dbReference>
<evidence type="ECO:0000256" key="2">
    <source>
        <dbReference type="ARBA" id="ARBA00022448"/>
    </source>
</evidence>
<dbReference type="OrthoDB" id="1522160at2"/>
<gene>
    <name evidence="12" type="ORF">BSZ37_18810</name>
</gene>
<keyword evidence="2" id="KW-0813">Transport</keyword>
<keyword evidence="6 12" id="KW-0067">ATP-binding</keyword>
<organism evidence="12 13">
    <name type="scientific">Rubrivirga marina</name>
    <dbReference type="NCBI Taxonomy" id="1196024"/>
    <lineage>
        <taxon>Bacteria</taxon>
        <taxon>Pseudomonadati</taxon>
        <taxon>Rhodothermota</taxon>
        <taxon>Rhodothermia</taxon>
        <taxon>Rhodothermales</taxon>
        <taxon>Rubricoccaceae</taxon>
        <taxon>Rubrivirga</taxon>
    </lineage>
</organism>
<evidence type="ECO:0000313" key="13">
    <source>
        <dbReference type="Proteomes" id="UP000216339"/>
    </source>
</evidence>
<dbReference type="InterPro" id="IPR036640">
    <property type="entry name" value="ABC1_TM_sf"/>
</dbReference>
<keyword evidence="3" id="KW-1003">Cell membrane</keyword>
<feature type="domain" description="ABC transmembrane type-1" evidence="11">
    <location>
        <begin position="22"/>
        <end position="320"/>
    </location>
</feature>
<dbReference type="Pfam" id="PF00664">
    <property type="entry name" value="ABC_membrane"/>
    <property type="match status" value="1"/>
</dbReference>
<protein>
    <submittedName>
        <fullName evidence="12">ABC transporter ATP-binding protein</fullName>
    </submittedName>
</protein>
<dbReference type="PANTHER" id="PTHR43394:SF1">
    <property type="entry name" value="ATP-BINDING CASSETTE SUB-FAMILY B MEMBER 10, MITOCHONDRIAL"/>
    <property type="match status" value="1"/>
</dbReference>
<name>A0A271J5U2_9BACT</name>
<dbReference type="PROSITE" id="PS50929">
    <property type="entry name" value="ABC_TM1F"/>
    <property type="match status" value="1"/>
</dbReference>
<feature type="transmembrane region" description="Helical" evidence="9">
    <location>
        <begin position="20"/>
        <end position="40"/>
    </location>
</feature>
<evidence type="ECO:0000256" key="8">
    <source>
        <dbReference type="ARBA" id="ARBA00023136"/>
    </source>
</evidence>
<keyword evidence="13" id="KW-1185">Reference proteome</keyword>
<dbReference type="InterPro" id="IPR011527">
    <property type="entry name" value="ABC1_TM_dom"/>
</dbReference>
<dbReference type="SMART" id="SM00382">
    <property type="entry name" value="AAA"/>
    <property type="match status" value="1"/>
</dbReference>
<feature type="domain" description="ABC transporter" evidence="10">
    <location>
        <begin position="355"/>
        <end position="590"/>
    </location>
</feature>
<evidence type="ECO:0000313" key="12">
    <source>
        <dbReference type="EMBL" id="PAP78325.1"/>
    </source>
</evidence>
<evidence type="ECO:0000256" key="3">
    <source>
        <dbReference type="ARBA" id="ARBA00022475"/>
    </source>
</evidence>
<feature type="transmembrane region" description="Helical" evidence="9">
    <location>
        <begin position="264"/>
        <end position="285"/>
    </location>
</feature>
<dbReference type="Pfam" id="PF00005">
    <property type="entry name" value="ABC_tran"/>
    <property type="match status" value="1"/>
</dbReference>
<proteinExistence type="predicted"/>
<dbReference type="PROSITE" id="PS50893">
    <property type="entry name" value="ABC_TRANSPORTER_2"/>
    <property type="match status" value="1"/>
</dbReference>